<feature type="non-terminal residue" evidence="2">
    <location>
        <position position="202"/>
    </location>
</feature>
<dbReference type="PANTHER" id="PTHR47649:SF1">
    <property type="entry name" value="RIBONUCLEASE D"/>
    <property type="match status" value="1"/>
</dbReference>
<organism evidence="2">
    <name type="scientific">marine metagenome</name>
    <dbReference type="NCBI Taxonomy" id="408172"/>
    <lineage>
        <taxon>unclassified sequences</taxon>
        <taxon>metagenomes</taxon>
        <taxon>ecological metagenomes</taxon>
    </lineage>
</organism>
<feature type="non-terminal residue" evidence="2">
    <location>
        <position position="1"/>
    </location>
</feature>
<dbReference type="CDD" id="cd06142">
    <property type="entry name" value="RNaseD_exo"/>
    <property type="match status" value="1"/>
</dbReference>
<dbReference type="GO" id="GO:0008408">
    <property type="term" value="F:3'-5' exonuclease activity"/>
    <property type="evidence" value="ECO:0007669"/>
    <property type="project" value="InterPro"/>
</dbReference>
<dbReference type="PANTHER" id="PTHR47649">
    <property type="entry name" value="RIBONUCLEASE D"/>
    <property type="match status" value="1"/>
</dbReference>
<name>A0A382F1I0_9ZZZZ</name>
<dbReference type="SUPFAM" id="SSF53098">
    <property type="entry name" value="Ribonuclease H-like"/>
    <property type="match status" value="1"/>
</dbReference>
<dbReference type="InterPro" id="IPR051086">
    <property type="entry name" value="RNase_D-like"/>
</dbReference>
<dbReference type="InterPro" id="IPR012337">
    <property type="entry name" value="RNaseH-like_sf"/>
</dbReference>
<dbReference type="SMART" id="SM00474">
    <property type="entry name" value="35EXOc"/>
    <property type="match status" value="1"/>
</dbReference>
<accession>A0A382F1I0</accession>
<dbReference type="InterPro" id="IPR002562">
    <property type="entry name" value="3'-5'_exonuclease_dom"/>
</dbReference>
<dbReference type="AlphaFoldDB" id="A0A382F1I0"/>
<proteinExistence type="predicted"/>
<gene>
    <name evidence="2" type="ORF">METZ01_LOCUS209088</name>
</gene>
<evidence type="ECO:0000259" key="1">
    <source>
        <dbReference type="SMART" id="SM00474"/>
    </source>
</evidence>
<protein>
    <recommendedName>
        <fullName evidence="1">3'-5' exonuclease domain-containing protein</fullName>
    </recommendedName>
</protein>
<dbReference type="Gene3D" id="3.30.420.10">
    <property type="entry name" value="Ribonuclease H-like superfamily/Ribonuclease H"/>
    <property type="match status" value="1"/>
</dbReference>
<dbReference type="InterPro" id="IPR036397">
    <property type="entry name" value="RNaseH_sf"/>
</dbReference>
<dbReference type="Pfam" id="PF01612">
    <property type="entry name" value="DNA_pol_A_exo1"/>
    <property type="match status" value="1"/>
</dbReference>
<feature type="domain" description="3'-5' exonuclease" evidence="1">
    <location>
        <begin position="2"/>
        <end position="170"/>
    </location>
</feature>
<evidence type="ECO:0000313" key="2">
    <source>
        <dbReference type="EMBL" id="SVB56234.1"/>
    </source>
</evidence>
<sequence length="202" mass="22554">VGDMIRTADGLERICKDALNAPWIGVDTEFERIRTYYPKLCLLQLSTPDWTVCIDPLANIDPAPLSRILGPSGPLKIIHSARQDQEVIHCELGVLPAPLFDTQVAASFCGFGEQVGYAALVDDICSVKLAKSHTRTAWCRRPLTDQQITYALDDARYLGPIYAHLDQELVRMQRRSWATEDFETLCSTEILQGSYQGAVEKV</sequence>
<reference evidence="2" key="1">
    <citation type="submission" date="2018-05" db="EMBL/GenBank/DDBJ databases">
        <authorList>
            <person name="Lanie J.A."/>
            <person name="Ng W.-L."/>
            <person name="Kazmierczak K.M."/>
            <person name="Andrzejewski T.M."/>
            <person name="Davidsen T.M."/>
            <person name="Wayne K.J."/>
            <person name="Tettelin H."/>
            <person name="Glass J.I."/>
            <person name="Rusch D."/>
            <person name="Podicherti R."/>
            <person name="Tsui H.-C.T."/>
            <person name="Winkler M.E."/>
        </authorList>
    </citation>
    <scope>NUCLEOTIDE SEQUENCE</scope>
</reference>
<dbReference type="GO" id="GO:0003676">
    <property type="term" value="F:nucleic acid binding"/>
    <property type="evidence" value="ECO:0007669"/>
    <property type="project" value="InterPro"/>
</dbReference>
<dbReference type="EMBL" id="UINC01047227">
    <property type="protein sequence ID" value="SVB56234.1"/>
    <property type="molecule type" value="Genomic_DNA"/>
</dbReference>
<dbReference type="GO" id="GO:0006139">
    <property type="term" value="P:nucleobase-containing compound metabolic process"/>
    <property type="evidence" value="ECO:0007669"/>
    <property type="project" value="InterPro"/>
</dbReference>